<dbReference type="SUPFAM" id="SSF50199">
    <property type="entry name" value="Staphylococcal nuclease"/>
    <property type="match status" value="1"/>
</dbReference>
<sequence>MVSIVFSGVVYTAVLLGCYDGDTCTLSFQQAPPFLATQKVRFVDFDTPELGSAKCVSEKKLAERARDLTQGFMEEQGLLYTDGKRGKYGRLLVSAPDLRDTLISKKLARAYRGGKRDGWCS</sequence>
<evidence type="ECO:0000313" key="2">
    <source>
        <dbReference type="Proteomes" id="UP000252132"/>
    </source>
</evidence>
<name>A0A368E0Q5_9PROT</name>
<gene>
    <name evidence="1" type="ORF">DBW69_02830</name>
</gene>
<accession>A0A368E0Q5</accession>
<evidence type="ECO:0000313" key="1">
    <source>
        <dbReference type="EMBL" id="RCL77682.1"/>
    </source>
</evidence>
<proteinExistence type="predicted"/>
<organism evidence="1 2">
    <name type="scientific">PS1 clade bacterium</name>
    <dbReference type="NCBI Taxonomy" id="2175152"/>
    <lineage>
        <taxon>Bacteria</taxon>
        <taxon>Pseudomonadati</taxon>
        <taxon>Pseudomonadota</taxon>
        <taxon>Alphaproteobacteria</taxon>
        <taxon>PS1 clade</taxon>
    </lineage>
</organism>
<evidence type="ECO:0008006" key="3">
    <source>
        <dbReference type="Google" id="ProtNLM"/>
    </source>
</evidence>
<comment type="caution">
    <text evidence="1">The sequence shown here is derived from an EMBL/GenBank/DDBJ whole genome shotgun (WGS) entry which is preliminary data.</text>
</comment>
<dbReference type="EMBL" id="QOQF01000006">
    <property type="protein sequence ID" value="RCL77682.1"/>
    <property type="molecule type" value="Genomic_DNA"/>
</dbReference>
<dbReference type="Proteomes" id="UP000252132">
    <property type="component" value="Unassembled WGS sequence"/>
</dbReference>
<dbReference type="Gene3D" id="2.40.50.90">
    <property type="match status" value="1"/>
</dbReference>
<protein>
    <recommendedName>
        <fullName evidence="3">Thermonuclease family protein</fullName>
    </recommendedName>
</protein>
<dbReference type="AlphaFoldDB" id="A0A368E0Q5"/>
<reference evidence="1 2" key="1">
    <citation type="journal article" date="2018" name="Microbiome">
        <title>Fine metagenomic profile of the Mediterranean stratified and mixed water columns revealed by assembly and recruitment.</title>
        <authorList>
            <person name="Haro-Moreno J.M."/>
            <person name="Lopez-Perez M."/>
            <person name="De La Torre J.R."/>
            <person name="Picazo A."/>
            <person name="Camacho A."/>
            <person name="Rodriguez-Valera F."/>
        </authorList>
    </citation>
    <scope>NUCLEOTIDE SEQUENCE [LARGE SCALE GENOMIC DNA]</scope>
    <source>
        <strain evidence="1">MED-G55</strain>
    </source>
</reference>
<dbReference type="InterPro" id="IPR035437">
    <property type="entry name" value="SNase_OB-fold_sf"/>
</dbReference>